<accession>A0A5Q0BNU1</accession>
<feature type="transmembrane region" description="Helical" evidence="2">
    <location>
        <begin position="45"/>
        <end position="64"/>
    </location>
</feature>
<evidence type="ECO:0000256" key="2">
    <source>
        <dbReference type="SAM" id="Phobius"/>
    </source>
</evidence>
<proteinExistence type="predicted"/>
<dbReference type="EMBL" id="CP044205">
    <property type="protein sequence ID" value="QFY44842.1"/>
    <property type="molecule type" value="Genomic_DNA"/>
</dbReference>
<evidence type="ECO:0000313" key="3">
    <source>
        <dbReference type="EMBL" id="QFY44842.1"/>
    </source>
</evidence>
<keyword evidence="2" id="KW-0472">Membrane</keyword>
<sequence length="205" mass="22537">MKTHLQRKSSIVQTVISGSFIVVVGAGAGFWVARAGAPSGTLISILKYATVLLGVVWAFSMIVYNKLSDLTELPGIDYKQHRGLESAIQLRLQWFWFRAGLLGIAGLVTNLPMFLQDGGITPGPRAFAVATGSLVLALFLLRRVWAELEDIRELRSEVKELERREQQRTNQIQSLKDGVAEWEPDSKLGGLGKKAETTNGSDDVK</sequence>
<feature type="transmembrane region" description="Helical" evidence="2">
    <location>
        <begin position="12"/>
        <end position="33"/>
    </location>
</feature>
<dbReference type="Proteomes" id="UP000325755">
    <property type="component" value="Chromosome"/>
</dbReference>
<protein>
    <submittedName>
        <fullName evidence="3">Uncharacterized protein</fullName>
    </submittedName>
</protein>
<name>A0A5Q0BNU1_9GAMM</name>
<evidence type="ECO:0000256" key="1">
    <source>
        <dbReference type="SAM" id="MobiDB-lite"/>
    </source>
</evidence>
<keyword evidence="2" id="KW-0812">Transmembrane</keyword>
<dbReference type="RefSeq" id="WP_153250807.1">
    <property type="nucleotide sequence ID" value="NZ_CP044205.1"/>
</dbReference>
<evidence type="ECO:0000313" key="4">
    <source>
        <dbReference type="Proteomes" id="UP000325755"/>
    </source>
</evidence>
<feature type="region of interest" description="Disordered" evidence="1">
    <location>
        <begin position="162"/>
        <end position="205"/>
    </location>
</feature>
<dbReference type="AlphaFoldDB" id="A0A5Q0BNU1"/>
<organism evidence="3 4">
    <name type="scientific">Candidatus Methylospira mobilis</name>
    <dbReference type="NCBI Taxonomy" id="1808979"/>
    <lineage>
        <taxon>Bacteria</taxon>
        <taxon>Pseudomonadati</taxon>
        <taxon>Pseudomonadota</taxon>
        <taxon>Gammaproteobacteria</taxon>
        <taxon>Methylococcales</taxon>
        <taxon>Methylococcaceae</taxon>
        <taxon>Candidatus Methylospira</taxon>
    </lineage>
</organism>
<dbReference type="KEGG" id="mmob:F6R98_21230"/>
<dbReference type="InParanoid" id="A0A5Q0BNU1"/>
<gene>
    <name evidence="3" type="ORF">F6R98_21230</name>
</gene>
<reference evidence="3 4" key="1">
    <citation type="submission" date="2019-09" db="EMBL/GenBank/DDBJ databases">
        <title>Ecophysiology of the spiral-shaped methanotroph Methylospira mobilis as revealed by the complete genome sequence.</title>
        <authorList>
            <person name="Oshkin I.Y."/>
            <person name="Dedysh S.N."/>
            <person name="Miroshnikov K."/>
            <person name="Danilova O.V."/>
            <person name="Hakobyan A."/>
            <person name="Liesack W."/>
        </authorList>
    </citation>
    <scope>NUCLEOTIDE SEQUENCE [LARGE SCALE GENOMIC DNA]</scope>
    <source>
        <strain evidence="3 4">Shm1</strain>
    </source>
</reference>
<keyword evidence="4" id="KW-1185">Reference proteome</keyword>
<keyword evidence="2" id="KW-1133">Transmembrane helix</keyword>
<dbReference type="OrthoDB" id="9943358at2"/>
<feature type="transmembrane region" description="Helical" evidence="2">
    <location>
        <begin position="95"/>
        <end position="115"/>
    </location>
</feature>
<feature type="transmembrane region" description="Helical" evidence="2">
    <location>
        <begin position="127"/>
        <end position="145"/>
    </location>
</feature>